<organism evidence="12 13">
    <name type="scientific">Teichococcus oryzae</name>
    <dbReference type="NCBI Taxonomy" id="1608942"/>
    <lineage>
        <taxon>Bacteria</taxon>
        <taxon>Pseudomonadati</taxon>
        <taxon>Pseudomonadota</taxon>
        <taxon>Alphaproteobacteria</taxon>
        <taxon>Acetobacterales</taxon>
        <taxon>Roseomonadaceae</taxon>
        <taxon>Roseomonas</taxon>
    </lineage>
</organism>
<evidence type="ECO:0000256" key="1">
    <source>
        <dbReference type="ARBA" id="ARBA00004418"/>
    </source>
</evidence>
<dbReference type="InterPro" id="IPR009056">
    <property type="entry name" value="Cyt_c-like_dom"/>
</dbReference>
<feature type="binding site" description="axial binding residue" evidence="9">
    <location>
        <position position="43"/>
    </location>
    <ligand>
        <name>heme c</name>
        <dbReference type="ChEBI" id="CHEBI:61717"/>
        <label>1</label>
    </ligand>
    <ligandPart>
        <name>Fe</name>
        <dbReference type="ChEBI" id="CHEBI:18248"/>
    </ligandPart>
</feature>
<evidence type="ECO:0000256" key="7">
    <source>
        <dbReference type="ARBA" id="ARBA00023004"/>
    </source>
</evidence>
<name>A0A5B2TGF0_9PROT</name>
<evidence type="ECO:0000313" key="12">
    <source>
        <dbReference type="EMBL" id="KAA2213552.1"/>
    </source>
</evidence>
<feature type="binding site" description="covalent" evidence="8">
    <location>
        <position position="42"/>
    </location>
    <ligand>
        <name>heme c</name>
        <dbReference type="ChEBI" id="CHEBI:61717"/>
        <label>1</label>
    </ligand>
</feature>
<dbReference type="GO" id="GO:0009055">
    <property type="term" value="F:electron transfer activity"/>
    <property type="evidence" value="ECO:0007669"/>
    <property type="project" value="InterPro"/>
</dbReference>
<dbReference type="GO" id="GO:0005506">
    <property type="term" value="F:iron ion binding"/>
    <property type="evidence" value="ECO:0007669"/>
    <property type="project" value="InterPro"/>
</dbReference>
<feature type="binding site" description="covalent" evidence="8">
    <location>
        <position position="132"/>
    </location>
    <ligand>
        <name>heme c</name>
        <dbReference type="ChEBI" id="CHEBI:61717"/>
        <label>2</label>
    </ligand>
</feature>
<evidence type="ECO:0000256" key="10">
    <source>
        <dbReference type="SAM" id="SignalP"/>
    </source>
</evidence>
<comment type="subcellular location">
    <subcellularLocation>
        <location evidence="1">Periplasm</location>
    </subcellularLocation>
</comment>
<sequence length="206" mass="22027">MTGLRAIILGLALMAPVLPASARDAAVERGAKLVEERGCGACHGERGISEMPSTPSLAGQQREFITLQLVLFREGLRDVPAMQAPVEGLTDEQLEDLGAYFASLPHAPPPDRGQRDKAAFDSGAALAERLRCGVCHLPSLAGQNQVPHIAGQREDYLAGTLKAYRDSTRHGTDTQMNAVVQGLSDAQIDQIAHYVSQHEGSPSQPR</sequence>
<feature type="binding site" description="axial binding residue" evidence="9">
    <location>
        <position position="176"/>
    </location>
    <ligand>
        <name>heme c</name>
        <dbReference type="ChEBI" id="CHEBI:61717"/>
        <label>2</label>
    </ligand>
    <ligandPart>
        <name>Fe</name>
        <dbReference type="ChEBI" id="CHEBI:18248"/>
    </ligandPart>
</feature>
<dbReference type="InterPro" id="IPR050597">
    <property type="entry name" value="Cytochrome_c_Oxidase_Subunit"/>
</dbReference>
<dbReference type="PROSITE" id="PS51007">
    <property type="entry name" value="CYTC"/>
    <property type="match status" value="2"/>
</dbReference>
<keyword evidence="4 9" id="KW-0479">Metal-binding</keyword>
<dbReference type="SUPFAM" id="SSF46626">
    <property type="entry name" value="Cytochrome c"/>
    <property type="match status" value="2"/>
</dbReference>
<evidence type="ECO:0000256" key="8">
    <source>
        <dbReference type="PIRSR" id="PIRSR000005-1"/>
    </source>
</evidence>
<keyword evidence="7 9" id="KW-0408">Iron</keyword>
<feature type="domain" description="Cytochrome c" evidence="11">
    <location>
        <begin position="118"/>
        <end position="199"/>
    </location>
</feature>
<feature type="binding site" description="axial binding residue" evidence="9">
    <location>
        <position position="82"/>
    </location>
    <ligand>
        <name>heme c</name>
        <dbReference type="ChEBI" id="CHEBI:61717"/>
        <label>1</label>
    </ligand>
    <ligandPart>
        <name>Fe</name>
        <dbReference type="ChEBI" id="CHEBI:18248"/>
    </ligandPart>
</feature>
<keyword evidence="13" id="KW-1185">Reference proteome</keyword>
<keyword evidence="3 8" id="KW-0349">Heme</keyword>
<dbReference type="PANTHER" id="PTHR33751:SF9">
    <property type="entry name" value="CYTOCHROME C4"/>
    <property type="match status" value="1"/>
</dbReference>
<gene>
    <name evidence="12" type="ORF">F0Q34_10000</name>
</gene>
<dbReference type="GO" id="GO:0020037">
    <property type="term" value="F:heme binding"/>
    <property type="evidence" value="ECO:0007669"/>
    <property type="project" value="InterPro"/>
</dbReference>
<evidence type="ECO:0000256" key="3">
    <source>
        <dbReference type="ARBA" id="ARBA00022617"/>
    </source>
</evidence>
<comment type="PTM">
    <text evidence="8">Binds 2 heme c groups covalently per subunit.</text>
</comment>
<dbReference type="PIRSF" id="PIRSF000005">
    <property type="entry name" value="Cytochrome_c4"/>
    <property type="match status" value="1"/>
</dbReference>
<evidence type="ECO:0000256" key="4">
    <source>
        <dbReference type="ARBA" id="ARBA00022723"/>
    </source>
</evidence>
<keyword evidence="10" id="KW-0732">Signal</keyword>
<evidence type="ECO:0000256" key="2">
    <source>
        <dbReference type="ARBA" id="ARBA00022448"/>
    </source>
</evidence>
<comment type="caution">
    <text evidence="12">The sequence shown here is derived from an EMBL/GenBank/DDBJ whole genome shotgun (WGS) entry which is preliminary data.</text>
</comment>
<feature type="domain" description="Cytochrome c" evidence="11">
    <location>
        <begin position="25"/>
        <end position="105"/>
    </location>
</feature>
<keyword evidence="5" id="KW-0574">Periplasm</keyword>
<evidence type="ECO:0000256" key="6">
    <source>
        <dbReference type="ARBA" id="ARBA00022982"/>
    </source>
</evidence>
<evidence type="ECO:0000313" key="13">
    <source>
        <dbReference type="Proteomes" id="UP000322110"/>
    </source>
</evidence>
<dbReference type="Gene3D" id="1.10.760.10">
    <property type="entry name" value="Cytochrome c-like domain"/>
    <property type="match status" value="2"/>
</dbReference>
<dbReference type="InterPro" id="IPR024167">
    <property type="entry name" value="Cytochrome_c4-like"/>
</dbReference>
<dbReference type="EMBL" id="VUKA01000003">
    <property type="protein sequence ID" value="KAA2213552.1"/>
    <property type="molecule type" value="Genomic_DNA"/>
</dbReference>
<accession>A0A5B2TGF0</accession>
<keyword evidence="2" id="KW-0813">Transport</keyword>
<dbReference type="InterPro" id="IPR036909">
    <property type="entry name" value="Cyt_c-like_dom_sf"/>
</dbReference>
<feature type="binding site" description="covalent" evidence="8">
    <location>
        <position position="39"/>
    </location>
    <ligand>
        <name>heme c</name>
        <dbReference type="ChEBI" id="CHEBI:61717"/>
        <label>1</label>
    </ligand>
</feature>
<dbReference type="Pfam" id="PF00034">
    <property type="entry name" value="Cytochrom_C"/>
    <property type="match status" value="2"/>
</dbReference>
<evidence type="ECO:0000259" key="11">
    <source>
        <dbReference type="PROSITE" id="PS51007"/>
    </source>
</evidence>
<keyword evidence="6" id="KW-0249">Electron transport</keyword>
<reference evidence="12 13" key="1">
    <citation type="journal article" date="2015" name="Int. J. Syst. Evol. Microbiol.">
        <title>Roseomonas oryzae sp. nov., isolated from paddy rhizosphere soil.</title>
        <authorList>
            <person name="Ramaprasad E.V."/>
            <person name="Sasikala Ch."/>
            <person name="Ramana Ch.V."/>
        </authorList>
    </citation>
    <scope>NUCLEOTIDE SEQUENCE [LARGE SCALE GENOMIC DNA]</scope>
    <source>
        <strain evidence="12 13">KCTC 42542</strain>
    </source>
</reference>
<dbReference type="AlphaFoldDB" id="A0A5B2TGF0"/>
<protein>
    <submittedName>
        <fullName evidence="12">C-type cytochrome</fullName>
    </submittedName>
</protein>
<feature type="signal peptide" evidence="10">
    <location>
        <begin position="1"/>
        <end position="22"/>
    </location>
</feature>
<dbReference type="Proteomes" id="UP000322110">
    <property type="component" value="Unassembled WGS sequence"/>
</dbReference>
<evidence type="ECO:0000256" key="9">
    <source>
        <dbReference type="PIRSR" id="PIRSR000005-2"/>
    </source>
</evidence>
<proteinExistence type="predicted"/>
<dbReference type="PANTHER" id="PTHR33751">
    <property type="entry name" value="CBB3-TYPE CYTOCHROME C OXIDASE SUBUNIT FIXP"/>
    <property type="match status" value="1"/>
</dbReference>
<feature type="binding site" description="covalent" evidence="8">
    <location>
        <position position="135"/>
    </location>
    <ligand>
        <name>heme c</name>
        <dbReference type="ChEBI" id="CHEBI:61717"/>
        <label>2</label>
    </ligand>
</feature>
<evidence type="ECO:0000256" key="5">
    <source>
        <dbReference type="ARBA" id="ARBA00022764"/>
    </source>
</evidence>
<dbReference type="GO" id="GO:0042597">
    <property type="term" value="C:periplasmic space"/>
    <property type="evidence" value="ECO:0007669"/>
    <property type="project" value="UniProtKB-SubCell"/>
</dbReference>
<feature type="chain" id="PRO_5022819734" evidence="10">
    <location>
        <begin position="23"/>
        <end position="206"/>
    </location>
</feature>
<feature type="binding site" description="axial binding residue" evidence="9">
    <location>
        <position position="136"/>
    </location>
    <ligand>
        <name>heme c</name>
        <dbReference type="ChEBI" id="CHEBI:61717"/>
        <label>2</label>
    </ligand>
    <ligandPart>
        <name>Fe</name>
        <dbReference type="ChEBI" id="CHEBI:18248"/>
    </ligandPart>
</feature>